<evidence type="ECO:0000313" key="2">
    <source>
        <dbReference type="Proteomes" id="UP000015102"/>
    </source>
</evidence>
<dbReference type="Proteomes" id="UP000015102">
    <property type="component" value="Unassembled WGS sequence"/>
</dbReference>
<proteinExistence type="predicted"/>
<accession>T1GA22</accession>
<evidence type="ECO:0000313" key="1">
    <source>
        <dbReference type="EnsemblMetazoa" id="MESCA000065-PA"/>
    </source>
</evidence>
<dbReference type="HOGENOM" id="CLU_2725117_0_0_1"/>
<name>T1GA22_MEGSC</name>
<dbReference type="EMBL" id="CAQQ02000405">
    <property type="status" value="NOT_ANNOTATED_CDS"/>
    <property type="molecule type" value="Genomic_DNA"/>
</dbReference>
<sequence>MDFVFQMKNVFAKKDIEFQIKVISAILCAPTIAIMEFAYHRILACSIIVLQKKDLFVIFVKGNSHDPDILHI</sequence>
<keyword evidence="2" id="KW-1185">Reference proteome</keyword>
<reference evidence="1" key="2">
    <citation type="submission" date="2015-06" db="UniProtKB">
        <authorList>
            <consortium name="EnsemblMetazoa"/>
        </authorList>
    </citation>
    <scope>IDENTIFICATION</scope>
</reference>
<protein>
    <submittedName>
        <fullName evidence="1">Uncharacterized protein</fullName>
    </submittedName>
</protein>
<dbReference type="AlphaFoldDB" id="T1GA22"/>
<reference evidence="2" key="1">
    <citation type="submission" date="2013-02" db="EMBL/GenBank/DDBJ databases">
        <authorList>
            <person name="Hughes D."/>
        </authorList>
    </citation>
    <scope>NUCLEOTIDE SEQUENCE</scope>
    <source>
        <strain>Durham</strain>
        <strain evidence="2">NC isolate 2 -- Noor lab</strain>
    </source>
</reference>
<organism evidence="1 2">
    <name type="scientific">Megaselia scalaris</name>
    <name type="common">Humpbacked fly</name>
    <name type="synonym">Phora scalaris</name>
    <dbReference type="NCBI Taxonomy" id="36166"/>
    <lineage>
        <taxon>Eukaryota</taxon>
        <taxon>Metazoa</taxon>
        <taxon>Ecdysozoa</taxon>
        <taxon>Arthropoda</taxon>
        <taxon>Hexapoda</taxon>
        <taxon>Insecta</taxon>
        <taxon>Pterygota</taxon>
        <taxon>Neoptera</taxon>
        <taxon>Endopterygota</taxon>
        <taxon>Diptera</taxon>
        <taxon>Brachycera</taxon>
        <taxon>Muscomorpha</taxon>
        <taxon>Platypezoidea</taxon>
        <taxon>Phoridae</taxon>
        <taxon>Megaseliini</taxon>
        <taxon>Megaselia</taxon>
    </lineage>
</organism>
<dbReference type="EnsemblMetazoa" id="MESCA000065-RA">
    <property type="protein sequence ID" value="MESCA000065-PA"/>
    <property type="gene ID" value="MESCA000065"/>
</dbReference>